<reference evidence="5 8" key="1">
    <citation type="submission" date="2018-09" db="EMBL/GenBank/DDBJ databases">
        <title>Roseomonas sp. nov., isolated from feces of Tibetan antelopes in the Qinghai-Tibet plateau, China.</title>
        <authorList>
            <person name="Tian Z."/>
        </authorList>
    </citation>
    <scope>NUCLEOTIDE SEQUENCE [LARGE SCALE GENOMIC DNA]</scope>
    <source>
        <strain evidence="6 7">Z23</strain>
        <strain evidence="5 8">Z24</strain>
    </source>
</reference>
<dbReference type="InParanoid" id="A0A3A9JFF9"/>
<evidence type="ECO:0000313" key="7">
    <source>
        <dbReference type="Proteomes" id="UP000274097"/>
    </source>
</evidence>
<dbReference type="PANTHER" id="PTHR38340:SF1">
    <property type="entry name" value="S-LAYER PROTEIN"/>
    <property type="match status" value="1"/>
</dbReference>
<evidence type="ECO:0000313" key="8">
    <source>
        <dbReference type="Proteomes" id="UP000278036"/>
    </source>
</evidence>
<dbReference type="Proteomes" id="UP000274097">
    <property type="component" value="Unassembled WGS sequence"/>
</dbReference>
<name>A0A3A9JFF9_9PROT</name>
<dbReference type="EMBL" id="RAQU01000095">
    <property type="protein sequence ID" value="RKK03275.1"/>
    <property type="molecule type" value="Genomic_DNA"/>
</dbReference>
<dbReference type="InterPro" id="IPR001343">
    <property type="entry name" value="Hemolysn_Ca-bd"/>
</dbReference>
<protein>
    <submittedName>
        <fullName evidence="5">DUF4214 domain-containing protein</fullName>
    </submittedName>
</protein>
<dbReference type="InterPro" id="IPR050557">
    <property type="entry name" value="RTX_toxin/Mannuronan_C5-epim"/>
</dbReference>
<dbReference type="GO" id="GO:0005576">
    <property type="term" value="C:extracellular region"/>
    <property type="evidence" value="ECO:0007669"/>
    <property type="project" value="UniProtKB-SubCell"/>
</dbReference>
<accession>A0A3A9JFF9</accession>
<feature type="domain" description="DUF4214" evidence="4">
    <location>
        <begin position="511"/>
        <end position="580"/>
    </location>
</feature>
<dbReference type="Proteomes" id="UP000278036">
    <property type="component" value="Unassembled WGS sequence"/>
</dbReference>
<dbReference type="PRINTS" id="PR00313">
    <property type="entry name" value="CABNDNGRPT"/>
</dbReference>
<dbReference type="AlphaFoldDB" id="A0A3A9JFF9"/>
<dbReference type="InterPro" id="IPR025282">
    <property type="entry name" value="DUF4214"/>
</dbReference>
<organism evidence="5 8">
    <name type="scientific">Teichococcus wenyumeiae</name>
    <dbReference type="NCBI Taxonomy" id="2478470"/>
    <lineage>
        <taxon>Bacteria</taxon>
        <taxon>Pseudomonadati</taxon>
        <taxon>Pseudomonadota</taxon>
        <taxon>Alphaproteobacteria</taxon>
        <taxon>Acetobacterales</taxon>
        <taxon>Roseomonadaceae</taxon>
        <taxon>Roseomonas</taxon>
    </lineage>
</organism>
<evidence type="ECO:0000259" key="4">
    <source>
        <dbReference type="Pfam" id="PF13946"/>
    </source>
</evidence>
<evidence type="ECO:0000256" key="1">
    <source>
        <dbReference type="ARBA" id="ARBA00004613"/>
    </source>
</evidence>
<dbReference type="Pfam" id="PF13946">
    <property type="entry name" value="DUF4214"/>
    <property type="match status" value="2"/>
</dbReference>
<sequence length="713" mass="73335">MTLIVGTPGNDTLVGTAEADEIRGLGGDDRLEGGNGNDLLFGGPGNDQLLGGDGDDRLEGEDGVNSLDGGSGNDILVVKPVYNGNFLGEFRGGEGWDVLLSTTTFYATVDLSLGLLTPSYYNSVSSTVSGIEEVRGFHTVIGSDADERLVGGQVMRGGGGNDVLETTASSAIGLYAPDEPITVLEGGSGNDTIILSKLQLYGMSTYDIGARLDGGDGQDTLIFGSFTSQYDSYYGSGSASYGVIVDLAAGTAQANGIRYFGIDSVSGFENVTGTDQGDILLGDAADNILQGGAGDDSLRGGAGNDRLDGGAGFDWLLLEGATGPTLVDLVLGTAEDGQGGTDTLISIEAIRGSAQADTLLGTDAADLFLGGAGDDHLVGRGGNDDLRGDEGDDWLEGGEGDDTLRGGAGDDRIDGGAGFDRAVMDGLTFYGSGRALSTERLLQLTTAEGTDTLSGVEEVRFLDGRLVLDAEAPEALVARLYAMALGRAPEAHGQGFWSTQLEAGASLSSVADGILGSNEFIARHGSPADNAGFVAMLYNDLLGRAPDAAGAASWEALLNSGVSRGTVLAGFSESLENRTLTAEVTAQGFWRLDAGAAEVARLYDTLLGRVPDATGLTTFTAVLQAGGTVVEVARGMLASVEYQQNVGNVADDVFVASLYRTALDRTPEEAGMAFWTDALTHGLSRADVALAISESDEHLALTRPWIDNGILIA</sequence>
<comment type="subcellular location">
    <subcellularLocation>
        <location evidence="1">Secreted</location>
    </subcellularLocation>
</comment>
<feature type="region of interest" description="Disordered" evidence="3">
    <location>
        <begin position="33"/>
        <end position="66"/>
    </location>
</feature>
<keyword evidence="2" id="KW-0964">Secreted</keyword>
<gene>
    <name evidence="5" type="ORF">D6Z83_15475</name>
    <name evidence="6" type="ORF">EBE87_24680</name>
</gene>
<dbReference type="SUPFAM" id="SSF51120">
    <property type="entry name" value="beta-Roll"/>
    <property type="match status" value="3"/>
</dbReference>
<dbReference type="Pfam" id="PF00353">
    <property type="entry name" value="HemolysinCabind"/>
    <property type="match status" value="6"/>
</dbReference>
<dbReference type="PANTHER" id="PTHR38340">
    <property type="entry name" value="S-LAYER PROTEIN"/>
    <property type="match status" value="1"/>
</dbReference>
<dbReference type="EMBL" id="RFLX01000044">
    <property type="protein sequence ID" value="RMI16964.1"/>
    <property type="molecule type" value="Genomic_DNA"/>
</dbReference>
<dbReference type="RefSeq" id="WP_120639187.1">
    <property type="nucleotide sequence ID" value="NZ_RAQU01000095.1"/>
</dbReference>
<dbReference type="Gene3D" id="2.150.10.10">
    <property type="entry name" value="Serralysin-like metalloprotease, C-terminal"/>
    <property type="match status" value="4"/>
</dbReference>
<evidence type="ECO:0000256" key="3">
    <source>
        <dbReference type="SAM" id="MobiDB-lite"/>
    </source>
</evidence>
<proteinExistence type="predicted"/>
<comment type="caution">
    <text evidence="5">The sequence shown here is derived from an EMBL/GenBank/DDBJ whole genome shotgun (WGS) entry which is preliminary data.</text>
</comment>
<dbReference type="InterPro" id="IPR018511">
    <property type="entry name" value="Hemolysin-typ_Ca-bd_CS"/>
</dbReference>
<evidence type="ECO:0000313" key="5">
    <source>
        <dbReference type="EMBL" id="RKK03275.1"/>
    </source>
</evidence>
<dbReference type="Gene3D" id="1.10.3130.20">
    <property type="entry name" value="Phycobilisome linker domain"/>
    <property type="match status" value="2"/>
</dbReference>
<dbReference type="InterPro" id="IPR038255">
    <property type="entry name" value="PBS_linker_sf"/>
</dbReference>
<dbReference type="OrthoDB" id="7246393at2"/>
<dbReference type="PROSITE" id="PS00330">
    <property type="entry name" value="HEMOLYSIN_CALCIUM"/>
    <property type="match status" value="5"/>
</dbReference>
<dbReference type="InterPro" id="IPR011049">
    <property type="entry name" value="Serralysin-like_metalloprot_C"/>
</dbReference>
<dbReference type="GO" id="GO:0005509">
    <property type="term" value="F:calcium ion binding"/>
    <property type="evidence" value="ECO:0007669"/>
    <property type="project" value="InterPro"/>
</dbReference>
<keyword evidence="7" id="KW-1185">Reference proteome</keyword>
<evidence type="ECO:0000313" key="6">
    <source>
        <dbReference type="EMBL" id="RMI16964.1"/>
    </source>
</evidence>
<feature type="domain" description="DUF4214" evidence="4">
    <location>
        <begin position="633"/>
        <end position="700"/>
    </location>
</feature>
<evidence type="ECO:0000256" key="2">
    <source>
        <dbReference type="ARBA" id="ARBA00022525"/>
    </source>
</evidence>